<dbReference type="OrthoDB" id="10260961at2759"/>
<dbReference type="PANTHER" id="PTHR42103">
    <property type="entry name" value="ALPHA/BETA-HYDROLASES SUPERFAMILY PROTEIN"/>
    <property type="match status" value="1"/>
</dbReference>
<dbReference type="Proteomes" id="UP000504638">
    <property type="component" value="Unplaced"/>
</dbReference>
<proteinExistence type="predicted"/>
<gene>
    <name evidence="2 4" type="ORF">P152DRAFT_451198</name>
</gene>
<accession>A0A6G1FXZ0</accession>
<feature type="compositionally biased region" description="Basic and acidic residues" evidence="1">
    <location>
        <begin position="229"/>
        <end position="258"/>
    </location>
</feature>
<evidence type="ECO:0000313" key="3">
    <source>
        <dbReference type="Proteomes" id="UP000504638"/>
    </source>
</evidence>
<dbReference type="SUPFAM" id="SSF53474">
    <property type="entry name" value="alpha/beta-Hydrolases"/>
    <property type="match status" value="1"/>
</dbReference>
<reference evidence="2 4" key="1">
    <citation type="submission" date="2020-01" db="EMBL/GenBank/DDBJ databases">
        <authorList>
            <consortium name="DOE Joint Genome Institute"/>
            <person name="Haridas S."/>
            <person name="Albert R."/>
            <person name="Binder M."/>
            <person name="Bloem J."/>
            <person name="Labutti K."/>
            <person name="Salamov A."/>
            <person name="Andreopoulos B."/>
            <person name="Baker S.E."/>
            <person name="Barry K."/>
            <person name="Bills G."/>
            <person name="Bluhm B.H."/>
            <person name="Cannon C."/>
            <person name="Castanera R."/>
            <person name="Culley D.E."/>
            <person name="Daum C."/>
            <person name="Ezra D."/>
            <person name="Gonzalez J.B."/>
            <person name="Henrissat B."/>
            <person name="Kuo A."/>
            <person name="Liang C."/>
            <person name="Lipzen A."/>
            <person name="Lutzoni F."/>
            <person name="Magnuson J."/>
            <person name="Mondo S."/>
            <person name="Nolan M."/>
            <person name="Ohm R."/>
            <person name="Pangilinan J."/>
            <person name="Park H.-J."/>
            <person name="Ramirez L."/>
            <person name="Alfaro M."/>
            <person name="Sun H."/>
            <person name="Tritt A."/>
            <person name="Yoshinaga Y."/>
            <person name="Zwiers L.-H."/>
            <person name="Turgeon B.G."/>
            <person name="Goodwin S.B."/>
            <person name="Spatafora J.W."/>
            <person name="Crous P.W."/>
            <person name="Grigoriev I.V."/>
        </authorList>
    </citation>
    <scope>NUCLEOTIDE SEQUENCE</scope>
    <source>
        <strain evidence="2 4">CBS 781.70</strain>
    </source>
</reference>
<evidence type="ECO:0008006" key="5">
    <source>
        <dbReference type="Google" id="ProtNLM"/>
    </source>
</evidence>
<protein>
    <recommendedName>
        <fullName evidence="5">Alpha/beta-hydrolase</fullName>
    </recommendedName>
</protein>
<feature type="compositionally biased region" description="Polar residues" evidence="1">
    <location>
        <begin position="204"/>
        <end position="218"/>
    </location>
</feature>
<feature type="compositionally biased region" description="Polar residues" evidence="1">
    <location>
        <begin position="267"/>
        <end position="276"/>
    </location>
</feature>
<keyword evidence="3" id="KW-1185">Reference proteome</keyword>
<name>A0A6G1FXZ0_9PEZI</name>
<dbReference type="GeneID" id="54418784"/>
<dbReference type="InterPro" id="IPR029058">
    <property type="entry name" value="AB_hydrolase_fold"/>
</dbReference>
<evidence type="ECO:0000256" key="1">
    <source>
        <dbReference type="SAM" id="MobiDB-lite"/>
    </source>
</evidence>
<dbReference type="EMBL" id="ML975166">
    <property type="protein sequence ID" value="KAF1810459.1"/>
    <property type="molecule type" value="Genomic_DNA"/>
</dbReference>
<feature type="region of interest" description="Disordered" evidence="1">
    <location>
        <begin position="204"/>
        <end position="282"/>
    </location>
</feature>
<sequence length="389" mass="42224">MGLPKPSLTFTLPSLHDDTPLDCRIYQPKATLNGAFSNVAAILAHPYAPLGGCFDDPVLDAVGSELLENGWAVATFNFRGALGSHGRTSWTGKPEVADYITIAGFVIFYLQHLQVRQRGIQSPEEGVGLPPQVGNPESSDPNTIHLILGGYSYGSLIVTHLPTVSEIIARFSSPVEGSAAAEVRLRARRLAEEDAALYSASLPATNVDSSPCSPSKSRLLSIGGDETDAEHRRSLRELRRSIDGRPSHRSLDLPERIRSIRHKDKGNQTGPSTLASDGSDLQAGHMPNVVESYLLISPLLPPTSFFTAVSLRDPNLEKFSRHPTLAVFGDSDVFTSIRKLREWAAGRSQPDGSRFQGAAVNKGGHFWIDPAHVRELKEAVIRWAASIKQ</sequence>
<dbReference type="Gene3D" id="3.40.50.1820">
    <property type="entry name" value="alpha/beta hydrolase"/>
    <property type="match status" value="2"/>
</dbReference>
<dbReference type="AlphaFoldDB" id="A0A6G1FXZ0"/>
<reference evidence="4" key="3">
    <citation type="submission" date="2025-04" db="UniProtKB">
        <authorList>
            <consortium name="RefSeq"/>
        </authorList>
    </citation>
    <scope>IDENTIFICATION</scope>
    <source>
        <strain evidence="4">CBS 781.70</strain>
    </source>
</reference>
<organism evidence="2">
    <name type="scientific">Eremomyces bilateralis CBS 781.70</name>
    <dbReference type="NCBI Taxonomy" id="1392243"/>
    <lineage>
        <taxon>Eukaryota</taxon>
        <taxon>Fungi</taxon>
        <taxon>Dikarya</taxon>
        <taxon>Ascomycota</taxon>
        <taxon>Pezizomycotina</taxon>
        <taxon>Dothideomycetes</taxon>
        <taxon>Dothideomycetes incertae sedis</taxon>
        <taxon>Eremomycetales</taxon>
        <taxon>Eremomycetaceae</taxon>
        <taxon>Eremomyces</taxon>
    </lineage>
</organism>
<dbReference type="PANTHER" id="PTHR42103:SF2">
    <property type="entry name" value="AB HYDROLASE-1 DOMAIN-CONTAINING PROTEIN"/>
    <property type="match status" value="1"/>
</dbReference>
<reference evidence="4" key="2">
    <citation type="submission" date="2020-04" db="EMBL/GenBank/DDBJ databases">
        <authorList>
            <consortium name="NCBI Genome Project"/>
        </authorList>
    </citation>
    <scope>NUCLEOTIDE SEQUENCE</scope>
    <source>
        <strain evidence="4">CBS 781.70</strain>
    </source>
</reference>
<dbReference type="RefSeq" id="XP_033532090.1">
    <property type="nucleotide sequence ID" value="XM_033678214.1"/>
</dbReference>
<evidence type="ECO:0000313" key="2">
    <source>
        <dbReference type="EMBL" id="KAF1810459.1"/>
    </source>
</evidence>
<evidence type="ECO:0000313" key="4">
    <source>
        <dbReference type="RefSeq" id="XP_033532090.1"/>
    </source>
</evidence>